<protein>
    <recommendedName>
        <fullName evidence="5">6-phosphofructo-2-kinase domain-containing protein</fullName>
    </recommendedName>
</protein>
<dbReference type="Proteomes" id="UP000245591">
    <property type="component" value="Unassembled WGS sequence"/>
</dbReference>
<dbReference type="SUPFAM" id="SSF53254">
    <property type="entry name" value="Phosphoglycerate mutase-like"/>
    <property type="match status" value="1"/>
</dbReference>
<feature type="domain" description="6-phosphofructo-2-kinase" evidence="5">
    <location>
        <begin position="5"/>
        <end position="141"/>
    </location>
</feature>
<dbReference type="GO" id="GO:0005524">
    <property type="term" value="F:ATP binding"/>
    <property type="evidence" value="ECO:0007669"/>
    <property type="project" value="UniProtKB-KW"/>
</dbReference>
<dbReference type="GO" id="GO:0006003">
    <property type="term" value="P:fructose 2,6-bisphosphate metabolic process"/>
    <property type="evidence" value="ECO:0007669"/>
    <property type="project" value="InterPro"/>
</dbReference>
<organism evidence="6 7">
    <name type="scientific">Smittium angustum</name>
    <dbReference type="NCBI Taxonomy" id="133377"/>
    <lineage>
        <taxon>Eukaryota</taxon>
        <taxon>Fungi</taxon>
        <taxon>Fungi incertae sedis</taxon>
        <taxon>Zoopagomycota</taxon>
        <taxon>Kickxellomycotina</taxon>
        <taxon>Harpellomycetes</taxon>
        <taxon>Harpellales</taxon>
        <taxon>Legeriomycetaceae</taxon>
        <taxon>Smittium</taxon>
    </lineage>
</organism>
<feature type="coiled-coil region" evidence="3">
    <location>
        <begin position="586"/>
        <end position="613"/>
    </location>
</feature>
<dbReference type="GO" id="GO:0003873">
    <property type="term" value="F:6-phosphofructo-2-kinase activity"/>
    <property type="evidence" value="ECO:0007669"/>
    <property type="project" value="InterPro"/>
</dbReference>
<proteinExistence type="predicted"/>
<keyword evidence="7" id="KW-1185">Reference proteome</keyword>
<sequence>MSNKTSAEKGHSTGIAIINVGLPARGKTHTTLSLQRYFAWLGIDSKAFSVGEYRRKMYGLIAPLDNLFDTDNEEANKNREMIRSMCFDELITYLKNGEGQVAIFDGSNLTKSLRKSMCIKLEKNGLQSLFIGMITINRKIPLKNDFVPCNYHENSLYFLEYITEDLKVVEDNIRKVKINSPDYVNMSVEDAVIDFKNKIQSLEPFYETITEPNLSYIKLINSGGRIITNQLKGYLPTRIAFYLMNIHTYSRRIYLAQAGRADINSSGSELSPEGIEYAKKLRIAVKQRFIENPPKNSYSGVNRILKVWTSSQTECLQTAAPFIRDDDVHVRKRMMLKGLYQGVCDGFSNAEIKSRYPDEYNKFSINPYYHRYPRAESYYDLSMRLEAIILDIEREKDDVLVVAPASVLRCIYAYFAPTAFSKRVIPSLSFSRSTFVELTPTAYGCIERKLPLKRNKPLKSSRKIEEPDFDSDRYQLSNSNQDSEEISESQTKQNVTIDDILLLQKTRNRITGINARRLIGIDPNPENLKDVNDVQKSIVDNPDLKKKENELNDTPKTQKNILSLDAFTQQTNSLDANKNMMMFIEQQMKNRKLENATNEHEDQELENKRNVSNLVEDLYQVGEISKKGKNAAENEGNVSISTAMLTSIPEVDLGIRTRLQNIEETEKAKKKFLAKGVHESKGNHVDTGINMRYKIYKDPSEKRINASDNITAERFKKKFKQ</sequence>
<dbReference type="Pfam" id="PF00300">
    <property type="entry name" value="His_Phos_1"/>
    <property type="match status" value="1"/>
</dbReference>
<evidence type="ECO:0000256" key="1">
    <source>
        <dbReference type="ARBA" id="ARBA00022741"/>
    </source>
</evidence>
<dbReference type="EMBL" id="MBFU01000587">
    <property type="protein sequence ID" value="PVZ98096.1"/>
    <property type="molecule type" value="Genomic_DNA"/>
</dbReference>
<evidence type="ECO:0000256" key="2">
    <source>
        <dbReference type="ARBA" id="ARBA00022840"/>
    </source>
</evidence>
<dbReference type="Pfam" id="PF07052">
    <property type="entry name" value="Hep_59"/>
    <property type="match status" value="1"/>
</dbReference>
<dbReference type="PANTHER" id="PTHR10606">
    <property type="entry name" value="6-PHOSPHOFRUCTO-2-KINASE/FRUCTOSE-2,6-BISPHOSPHATASE"/>
    <property type="match status" value="1"/>
</dbReference>
<dbReference type="InterPro" id="IPR013078">
    <property type="entry name" value="His_Pase_superF_clade-1"/>
</dbReference>
<dbReference type="Gene3D" id="3.40.50.1240">
    <property type="entry name" value="Phosphoglycerate mutase-like"/>
    <property type="match status" value="1"/>
</dbReference>
<dbReference type="PANTHER" id="PTHR10606:SF39">
    <property type="entry name" value="6-PHOSPHOFRUCTO-2-KINASE_FRUCTOSE-2,6-BISPHOSPHATASE YLR345W-RELATED"/>
    <property type="match status" value="1"/>
</dbReference>
<keyword evidence="3" id="KW-0175">Coiled coil</keyword>
<feature type="domain" description="6-phosphofructo-2-kinase" evidence="5">
    <location>
        <begin position="155"/>
        <end position="249"/>
    </location>
</feature>
<keyword evidence="1" id="KW-0547">Nucleotide-binding</keyword>
<dbReference type="GO" id="GO:0006000">
    <property type="term" value="P:fructose metabolic process"/>
    <property type="evidence" value="ECO:0007669"/>
    <property type="project" value="InterPro"/>
</dbReference>
<evidence type="ECO:0000256" key="3">
    <source>
        <dbReference type="SAM" id="Coils"/>
    </source>
</evidence>
<dbReference type="AlphaFoldDB" id="A0A2U1IZ44"/>
<dbReference type="Gene3D" id="3.40.50.300">
    <property type="entry name" value="P-loop containing nucleotide triphosphate hydrolases"/>
    <property type="match status" value="1"/>
</dbReference>
<evidence type="ECO:0000313" key="6">
    <source>
        <dbReference type="EMBL" id="PVZ98096.1"/>
    </source>
</evidence>
<evidence type="ECO:0000259" key="5">
    <source>
        <dbReference type="Pfam" id="PF01591"/>
    </source>
</evidence>
<keyword evidence="2" id="KW-0067">ATP-binding</keyword>
<feature type="compositionally biased region" description="Basic and acidic residues" evidence="4">
    <location>
        <begin position="462"/>
        <end position="473"/>
    </location>
</feature>
<dbReference type="InterPro" id="IPR029033">
    <property type="entry name" value="His_PPase_superfam"/>
</dbReference>
<gene>
    <name evidence="6" type="ORF">BB558_005906</name>
</gene>
<feature type="region of interest" description="Disordered" evidence="4">
    <location>
        <begin position="457"/>
        <end position="491"/>
    </location>
</feature>
<evidence type="ECO:0000256" key="4">
    <source>
        <dbReference type="SAM" id="MobiDB-lite"/>
    </source>
</evidence>
<name>A0A2U1IZ44_SMIAN</name>
<accession>A0A2U1IZ44</accession>
<dbReference type="InterPro" id="IPR003094">
    <property type="entry name" value="6Pfruct_kin"/>
</dbReference>
<comment type="caution">
    <text evidence="6">The sequence shown here is derived from an EMBL/GenBank/DDBJ whole genome shotgun (WGS) entry which is preliminary data.</text>
</comment>
<dbReference type="SUPFAM" id="SSF52540">
    <property type="entry name" value="P-loop containing nucleoside triphosphate hydrolases"/>
    <property type="match status" value="1"/>
</dbReference>
<evidence type="ECO:0000313" key="7">
    <source>
        <dbReference type="Proteomes" id="UP000245591"/>
    </source>
</evidence>
<reference evidence="6 7" key="1">
    <citation type="journal article" date="2018" name="MBio">
        <title>Comparative Genomics Reveals the Core Gene Toolbox for the Fungus-Insect Symbiosis.</title>
        <authorList>
            <person name="Wang Y."/>
            <person name="Stata M."/>
            <person name="Wang W."/>
            <person name="Stajich J.E."/>
            <person name="White M.M."/>
            <person name="Moncalvo J.M."/>
        </authorList>
    </citation>
    <scope>NUCLEOTIDE SEQUENCE [LARGE SCALE GENOMIC DNA]</scope>
    <source>
        <strain evidence="6 7">AUS-126-30</strain>
    </source>
</reference>
<dbReference type="GO" id="GO:0004331">
    <property type="term" value="F:fructose-2,6-bisphosphate 2-phosphatase activity"/>
    <property type="evidence" value="ECO:0007669"/>
    <property type="project" value="TreeGrafter"/>
</dbReference>
<dbReference type="InterPro" id="IPR013079">
    <property type="entry name" value="6Phosfructo_kin"/>
</dbReference>
<dbReference type="InterPro" id="IPR027417">
    <property type="entry name" value="P-loop_NTPase"/>
</dbReference>
<dbReference type="InterPro" id="IPR010756">
    <property type="entry name" value="Tls1-like"/>
</dbReference>
<dbReference type="Pfam" id="PF01591">
    <property type="entry name" value="6PF2K"/>
    <property type="match status" value="2"/>
</dbReference>
<dbReference type="GO" id="GO:0005829">
    <property type="term" value="C:cytosol"/>
    <property type="evidence" value="ECO:0007669"/>
    <property type="project" value="TreeGrafter"/>
</dbReference>